<sequence>MSLGDFLRKQFIDVIQWTESGPGVLMYRFPMQDMEIQSGGKLTVRESQLALFVNEGRAADLFAPGLHTLVTANLPLLTNLQNWDKAFQSPFKSDVYFFSTRVQTGQRWGTQQPITIRDKEFGAVRLRAFGMFAFRVSDAAVFQAKVGATDAEYTVAQIDPALRNAIMSGFTSAFANAQVPFLDMAANQAELAKQIATAVQPAFAELGLALESFTVENLSLPDELQKRLDERISMNMIGDLRQYTQFQAAQSIPIAAANQGGMAGLAAGIGAGVGLGGIVSDAMRGATGTPAPAAPANAAIGAGAAGAAGAAAGASAGDALTGDTKFCMNCGAKLPAAAKFCSSCGAPQG</sequence>
<dbReference type="SUPFAM" id="SSF117892">
    <property type="entry name" value="Band 7/SPFH domain"/>
    <property type="match status" value="1"/>
</dbReference>
<dbReference type="RefSeq" id="WP_171227177.1">
    <property type="nucleotide sequence ID" value="NZ_CP053085.1"/>
</dbReference>
<accession>A0A6M4IXX5</accession>
<feature type="domain" description="SPFH" evidence="2">
    <location>
        <begin position="26"/>
        <end position="235"/>
    </location>
</feature>
<gene>
    <name evidence="3" type="ORF">HKW67_20555</name>
</gene>
<dbReference type="InterPro" id="IPR033880">
    <property type="entry name" value="SPFH_YdjI"/>
</dbReference>
<evidence type="ECO:0000313" key="3">
    <source>
        <dbReference type="EMBL" id="QJR37742.1"/>
    </source>
</evidence>
<name>A0A6M4IXX5_9BACT</name>
<dbReference type="Proteomes" id="UP000500938">
    <property type="component" value="Chromosome"/>
</dbReference>
<evidence type="ECO:0000313" key="4">
    <source>
        <dbReference type="Proteomes" id="UP000500938"/>
    </source>
</evidence>
<protein>
    <submittedName>
        <fullName evidence="3">Zinc-ribbon domain-containing protein</fullName>
    </submittedName>
</protein>
<dbReference type="InterPro" id="IPR038587">
    <property type="entry name" value="Ribosomal_eL40_sf"/>
</dbReference>
<dbReference type="PANTHER" id="PTHR37826">
    <property type="entry name" value="FLOTILLIN BAND_7_5 DOMAIN PROTEIN"/>
    <property type="match status" value="1"/>
</dbReference>
<dbReference type="InterPro" id="IPR036013">
    <property type="entry name" value="Band_7/SPFH_dom_sf"/>
</dbReference>
<dbReference type="KEGG" id="ggr:HKW67_20555"/>
<keyword evidence="4" id="KW-1185">Reference proteome</keyword>
<dbReference type="PANTHER" id="PTHR37826:SF2">
    <property type="entry name" value="ZINC-RIBBON DOMAIN-CONTAINING PROTEIN"/>
    <property type="match status" value="1"/>
</dbReference>
<reference evidence="3 4" key="1">
    <citation type="submission" date="2020-05" db="EMBL/GenBank/DDBJ databases">
        <title>Complete genome sequence of Gemmatimonas greenlandica TET16.</title>
        <authorList>
            <person name="Zeng Y."/>
        </authorList>
    </citation>
    <scope>NUCLEOTIDE SEQUENCE [LARGE SCALE GENOMIC DNA]</scope>
    <source>
        <strain evidence="3 4">TET16</strain>
    </source>
</reference>
<dbReference type="Gene3D" id="3.30.479.30">
    <property type="entry name" value="Band 7 domain"/>
    <property type="match status" value="1"/>
</dbReference>
<dbReference type="CDD" id="cd03408">
    <property type="entry name" value="SPFH_like_u1"/>
    <property type="match status" value="1"/>
</dbReference>
<dbReference type="Pfam" id="PF13421">
    <property type="entry name" value="Band_7_1"/>
    <property type="match status" value="1"/>
</dbReference>
<dbReference type="Gene3D" id="4.10.1060.50">
    <property type="match status" value="1"/>
</dbReference>
<proteinExistence type="predicted"/>
<evidence type="ECO:0000259" key="1">
    <source>
        <dbReference type="Pfam" id="PF13240"/>
    </source>
</evidence>
<dbReference type="AlphaFoldDB" id="A0A6M4IXX5"/>
<organism evidence="3 4">
    <name type="scientific">Gemmatimonas groenlandica</name>
    <dbReference type="NCBI Taxonomy" id="2732249"/>
    <lineage>
        <taxon>Bacteria</taxon>
        <taxon>Pseudomonadati</taxon>
        <taxon>Gemmatimonadota</taxon>
        <taxon>Gemmatimonadia</taxon>
        <taxon>Gemmatimonadales</taxon>
        <taxon>Gemmatimonadaceae</taxon>
        <taxon>Gemmatimonas</taxon>
    </lineage>
</organism>
<dbReference type="EMBL" id="CP053085">
    <property type="protein sequence ID" value="QJR37742.1"/>
    <property type="molecule type" value="Genomic_DNA"/>
</dbReference>
<evidence type="ECO:0000259" key="2">
    <source>
        <dbReference type="Pfam" id="PF13421"/>
    </source>
</evidence>
<feature type="domain" description="Zinc-ribbon" evidence="1">
    <location>
        <begin position="326"/>
        <end position="347"/>
    </location>
</feature>
<dbReference type="Pfam" id="PF13240">
    <property type="entry name" value="Zn_Ribbon_1"/>
    <property type="match status" value="1"/>
</dbReference>
<dbReference type="InterPro" id="IPR026870">
    <property type="entry name" value="Zinc_ribbon_dom"/>
</dbReference>